<sequence>YKQENKPQGAGLVPGAGVAPGVGAPGVTDDSPQSKLEKGEIPIDFLRQMFYTLGDYRDILYSGSKDDNTKSSTYNDILKGDKEIKGRESKIQEQLKSFFSNSGNQSSTGGRNPSSWWNNNAKHIWHGMICALTYKENGREKPQVDPQVQKAFFGDKTADKPGTTGTQNGNPGPLVKPTTQKGTYKETYEYSKVVLKDENSGQKAATASPTSPQANGTRLAEFVTRPAYFRYLEEWGEEFCKERKKRLKQIYKDCRGGEYTSRHNDGDGFDCEKIRPNKNKIFGDFNGSSCATSCSFYKKWIKKKRTEYEKQSNVYDKQKTDATTKSDDTSDNYFVQKLKHDTSIKLFLNSLKNGPCKTNNENKKDNEEDKLDFTNTEETFGHENYCDPCSLNGLKCENSHCGGSTNGNTCNGETVTADAIGKMDNSTHKLDMLVSDNSTTEIKDEGLKEACNGADIFKGIRKEQWKCGKFCDVDVCVLENFNNDIHDKKNVLIRTLFKRWLEYFLQDYIEIQKKLKPCMNDGKESSCRNKCNKKCDCVKKWVEEKEKEWKTIQDRYLKPYKSEDPDDYNVRSFLEDLIPRIALTNDKKLFKTLNEFLKSYACKCSDNSKSDKDDTPKDIVECLLQKLGERATSCQTQHQPSGNKTETECQDPTPEPDDEPLEEENTVEAPKICPSSVEEKKKEEEEETCTPASPEPPAVSPPPSAPSEVQTNQTPEQTPVLKPEEEAPATKEDKAPEVSPPAPAAPAAPADQPLDPTILQTTIPFGIALALTSIALLFLK</sequence>
<evidence type="ECO:0000256" key="2">
    <source>
        <dbReference type="SAM" id="Phobius"/>
    </source>
</evidence>
<protein>
    <recommendedName>
        <fullName evidence="9">EMP1 protein</fullName>
    </recommendedName>
</protein>
<evidence type="ECO:0000256" key="1">
    <source>
        <dbReference type="SAM" id="MobiDB-lite"/>
    </source>
</evidence>
<dbReference type="GO" id="GO:0046789">
    <property type="term" value="F:host cell surface receptor binding"/>
    <property type="evidence" value="ECO:0007669"/>
    <property type="project" value="InterPro"/>
</dbReference>
<keyword evidence="2" id="KW-1133">Transmembrane helix</keyword>
<dbReference type="Pfam" id="PF05424">
    <property type="entry name" value="Duffy_binding"/>
    <property type="match status" value="1"/>
</dbReference>
<dbReference type="AlphaFoldDB" id="A0A024WYX7"/>
<feature type="region of interest" description="Disordered" evidence="1">
    <location>
        <begin position="631"/>
        <end position="757"/>
    </location>
</feature>
<feature type="compositionally biased region" description="Polar residues" evidence="1">
    <location>
        <begin position="201"/>
        <end position="216"/>
    </location>
</feature>
<organism evidence="7 8">
    <name type="scientific">Plasmodium falciparum (isolate Camp / Malaysia)</name>
    <dbReference type="NCBI Taxonomy" id="5835"/>
    <lineage>
        <taxon>Eukaryota</taxon>
        <taxon>Sar</taxon>
        <taxon>Alveolata</taxon>
        <taxon>Apicomplexa</taxon>
        <taxon>Aconoidasida</taxon>
        <taxon>Haemosporida</taxon>
        <taxon>Plasmodiidae</taxon>
        <taxon>Plasmodium</taxon>
        <taxon>Plasmodium (Laverania)</taxon>
    </lineage>
</organism>
<feature type="compositionally biased region" description="Gly residues" evidence="1">
    <location>
        <begin position="12"/>
        <end position="24"/>
    </location>
</feature>
<reference evidence="7 8" key="2">
    <citation type="submission" date="2013-02" db="EMBL/GenBank/DDBJ databases">
        <title>The Genome Sequence of Plasmodium falciparum CAMP/Malaysia.</title>
        <authorList>
            <consortium name="The Broad Institute Genome Sequencing Platform"/>
            <consortium name="The Broad Institute Genome Sequencing Center for Infectious Disease"/>
            <person name="Neafsey D."/>
            <person name="Cheeseman I."/>
            <person name="Volkman S."/>
            <person name="Adams J."/>
            <person name="Walker B."/>
            <person name="Young S.K."/>
            <person name="Zeng Q."/>
            <person name="Gargeya S."/>
            <person name="Fitzgerald M."/>
            <person name="Haas B."/>
            <person name="Abouelleil A."/>
            <person name="Alvarado L."/>
            <person name="Arachchi H.M."/>
            <person name="Berlin A.M."/>
            <person name="Chapman S.B."/>
            <person name="Dewar J."/>
            <person name="Goldberg J."/>
            <person name="Griggs A."/>
            <person name="Gujja S."/>
            <person name="Hansen M."/>
            <person name="Howarth C."/>
            <person name="Imamovic A."/>
            <person name="Larimer J."/>
            <person name="McCowan C."/>
            <person name="Murphy C."/>
            <person name="Neiman D."/>
            <person name="Pearson M."/>
            <person name="Priest M."/>
            <person name="Roberts A."/>
            <person name="Saif S."/>
            <person name="Shea T."/>
            <person name="Sisk P."/>
            <person name="Sykes S."/>
            <person name="Wortman J."/>
            <person name="Nusbaum C."/>
            <person name="Birren B."/>
        </authorList>
    </citation>
    <scope>NUCLEOTIDE SEQUENCE [LARGE SCALE GENOMIC DNA]</scope>
    <source>
        <strain evidence="7 8">CAMP/Malaysia</strain>
    </source>
</reference>
<dbReference type="InterPro" id="IPR054595">
    <property type="entry name" value="DBL_C"/>
</dbReference>
<dbReference type="InterPro" id="IPR041480">
    <property type="entry name" value="CIDR1_gamma"/>
</dbReference>
<dbReference type="FunFam" id="1.20.58.1930:FF:000001">
    <property type="entry name" value="Erythrocyte membrane protein 1, PfEMP1"/>
    <property type="match status" value="1"/>
</dbReference>
<feature type="region of interest" description="Disordered" evidence="1">
    <location>
        <begin position="199"/>
        <end position="218"/>
    </location>
</feature>
<feature type="compositionally biased region" description="Acidic residues" evidence="1">
    <location>
        <begin position="654"/>
        <end position="666"/>
    </location>
</feature>
<feature type="region of interest" description="Disordered" evidence="1">
    <location>
        <begin position="154"/>
        <end position="181"/>
    </location>
</feature>
<dbReference type="GO" id="GO:0016020">
    <property type="term" value="C:membrane"/>
    <property type="evidence" value="ECO:0007669"/>
    <property type="project" value="InterPro"/>
</dbReference>
<evidence type="ECO:0000313" key="8">
    <source>
        <dbReference type="Proteomes" id="UP000030694"/>
    </source>
</evidence>
<evidence type="ECO:0000259" key="3">
    <source>
        <dbReference type="Pfam" id="PF03011"/>
    </source>
</evidence>
<feature type="domain" description="Duffy-binding-like" evidence="6">
    <location>
        <begin position="234"/>
        <end position="383"/>
    </location>
</feature>
<feature type="domain" description="Duffy-binding-like" evidence="3">
    <location>
        <begin position="496"/>
        <end position="640"/>
    </location>
</feature>
<keyword evidence="2" id="KW-0472">Membrane</keyword>
<dbReference type="InterPro" id="IPR008602">
    <property type="entry name" value="Duffy-antigen-binding"/>
</dbReference>
<evidence type="ECO:0000259" key="4">
    <source>
        <dbReference type="Pfam" id="PF05424"/>
    </source>
</evidence>
<dbReference type="Gene3D" id="1.20.58.1930">
    <property type="match status" value="1"/>
</dbReference>
<evidence type="ECO:0008006" key="9">
    <source>
        <dbReference type="Google" id="ProtNLM"/>
    </source>
</evidence>
<feature type="transmembrane region" description="Helical" evidence="2">
    <location>
        <begin position="758"/>
        <end position="779"/>
    </location>
</feature>
<feature type="compositionally biased region" description="Low complexity" evidence="1">
    <location>
        <begin position="161"/>
        <end position="173"/>
    </location>
</feature>
<keyword evidence="2" id="KW-0812">Transmembrane</keyword>
<dbReference type="EMBL" id="KI927726">
    <property type="protein sequence ID" value="ETW58073.1"/>
    <property type="molecule type" value="Genomic_DNA"/>
</dbReference>
<evidence type="ECO:0000259" key="6">
    <source>
        <dbReference type="Pfam" id="PF22672"/>
    </source>
</evidence>
<evidence type="ECO:0000313" key="7">
    <source>
        <dbReference type="EMBL" id="ETW58073.1"/>
    </source>
</evidence>
<dbReference type="InterPro" id="IPR004258">
    <property type="entry name" value="DBL"/>
</dbReference>
<feature type="compositionally biased region" description="Polar residues" evidence="1">
    <location>
        <begin position="632"/>
        <end position="644"/>
    </location>
</feature>
<dbReference type="SUPFAM" id="SSF140924">
    <property type="entry name" value="Duffy binding domain-like"/>
    <property type="match status" value="2"/>
</dbReference>
<dbReference type="Gene3D" id="1.20.1310.20">
    <property type="entry name" value="Duffy-antigen binding domain"/>
    <property type="match status" value="1"/>
</dbReference>
<dbReference type="Gene3D" id="1.20.58.830">
    <property type="match status" value="1"/>
</dbReference>
<feature type="region of interest" description="Disordered" evidence="1">
    <location>
        <begin position="1"/>
        <end position="38"/>
    </location>
</feature>
<feature type="non-terminal residue" evidence="7">
    <location>
        <position position="780"/>
    </location>
</feature>
<feature type="non-terminal residue" evidence="7">
    <location>
        <position position="1"/>
    </location>
</feature>
<dbReference type="InterPro" id="IPR042202">
    <property type="entry name" value="Duffy-ag-bd_sf"/>
</dbReference>
<accession>A0A024WYX7</accession>
<feature type="domain" description="Cysteine-rich interdomain region 1 gamma" evidence="5">
    <location>
        <begin position="428"/>
        <end position="480"/>
    </location>
</feature>
<feature type="compositionally biased region" description="Pro residues" evidence="1">
    <location>
        <begin position="693"/>
        <end position="705"/>
    </location>
</feature>
<feature type="domain" description="Duffy-antigen binding" evidence="4">
    <location>
        <begin position="33"/>
        <end position="141"/>
    </location>
</feature>
<dbReference type="Pfam" id="PF22672">
    <property type="entry name" value="DBL_C"/>
    <property type="match status" value="1"/>
</dbReference>
<dbReference type="Pfam" id="PF18562">
    <property type="entry name" value="CIDR1_gamma"/>
    <property type="match status" value="1"/>
</dbReference>
<dbReference type="Proteomes" id="UP000030694">
    <property type="component" value="Unassembled WGS sequence"/>
</dbReference>
<feature type="compositionally biased region" description="Basic and acidic residues" evidence="1">
    <location>
        <begin position="722"/>
        <end position="736"/>
    </location>
</feature>
<dbReference type="Pfam" id="PF03011">
    <property type="entry name" value="PFEMP"/>
    <property type="match status" value="1"/>
</dbReference>
<evidence type="ECO:0000259" key="5">
    <source>
        <dbReference type="Pfam" id="PF18562"/>
    </source>
</evidence>
<gene>
    <name evidence="7" type="ORF">PFMC_06030</name>
</gene>
<reference evidence="7 8" key="1">
    <citation type="submission" date="2013-02" db="EMBL/GenBank/DDBJ databases">
        <title>The Genome Annotation of Plasmodium falciparum CAMP/Malaysia.</title>
        <authorList>
            <consortium name="The Broad Institute Genome Sequencing Platform"/>
            <consortium name="The Broad Institute Genome Sequencing Center for Infectious Disease"/>
            <person name="Neafsey D."/>
            <person name="Hoffman S."/>
            <person name="Volkman S."/>
            <person name="Rosenthal P."/>
            <person name="Walker B."/>
            <person name="Young S.K."/>
            <person name="Zeng Q."/>
            <person name="Gargeya S."/>
            <person name="Fitzgerald M."/>
            <person name="Haas B."/>
            <person name="Abouelleil A."/>
            <person name="Allen A.W."/>
            <person name="Alvarado L."/>
            <person name="Arachchi H.M."/>
            <person name="Berlin A.M."/>
            <person name="Chapman S.B."/>
            <person name="Gainer-Dewar J."/>
            <person name="Goldberg J."/>
            <person name="Griggs A."/>
            <person name="Gujja S."/>
            <person name="Hansen M."/>
            <person name="Howarth C."/>
            <person name="Imamovic A."/>
            <person name="Ireland A."/>
            <person name="Larimer J."/>
            <person name="McCowan C."/>
            <person name="Murphy C."/>
            <person name="Pearson M."/>
            <person name="Poon T.W."/>
            <person name="Priest M."/>
            <person name="Roberts A."/>
            <person name="Saif S."/>
            <person name="Shea T."/>
            <person name="Sisk P."/>
            <person name="Sykes S."/>
            <person name="Wortman J."/>
            <person name="Nusbaum C."/>
            <person name="Birren B."/>
        </authorList>
    </citation>
    <scope>NUCLEOTIDE SEQUENCE [LARGE SCALE GENOMIC DNA]</scope>
    <source>
        <strain evidence="7 8">CAMP/Malaysia</strain>
    </source>
</reference>
<proteinExistence type="predicted"/>
<name>A0A024WYX7_PLAFC</name>
<dbReference type="FunFam" id="1.20.58.830:FF:000002">
    <property type="entry name" value="Erythrocyte membrane protein 1, PfEMP1"/>
    <property type="match status" value="1"/>
</dbReference>